<reference evidence="1 2" key="1">
    <citation type="submission" date="2021-03" db="EMBL/GenBank/DDBJ databases">
        <title>Fibrella sp. HMF5036 genome sequencing and assembly.</title>
        <authorList>
            <person name="Kang H."/>
            <person name="Kim H."/>
            <person name="Bae S."/>
            <person name="Joh K."/>
        </authorList>
    </citation>
    <scope>NUCLEOTIDE SEQUENCE [LARGE SCALE GENOMIC DNA]</scope>
    <source>
        <strain evidence="1 2">HMF5036</strain>
    </source>
</reference>
<organism evidence="1 2">
    <name type="scientific">Fibrella aquatilis</name>
    <dbReference type="NCBI Taxonomy" id="2817059"/>
    <lineage>
        <taxon>Bacteria</taxon>
        <taxon>Pseudomonadati</taxon>
        <taxon>Bacteroidota</taxon>
        <taxon>Cytophagia</taxon>
        <taxon>Cytophagales</taxon>
        <taxon>Spirosomataceae</taxon>
        <taxon>Fibrella</taxon>
    </lineage>
</organism>
<comment type="caution">
    <text evidence="1">The sequence shown here is derived from an EMBL/GenBank/DDBJ whole genome shotgun (WGS) entry which is preliminary data.</text>
</comment>
<protein>
    <submittedName>
        <fullName evidence="1">BZIP transcription factor</fullName>
    </submittedName>
</protein>
<gene>
    <name evidence="1" type="ORF">J2I48_08065</name>
</gene>
<evidence type="ECO:0000313" key="2">
    <source>
        <dbReference type="Proteomes" id="UP000664795"/>
    </source>
</evidence>
<dbReference type="EMBL" id="JAFMYU010000005">
    <property type="protein sequence ID" value="MBO0930942.1"/>
    <property type="molecule type" value="Genomic_DNA"/>
</dbReference>
<accession>A0A939G250</accession>
<dbReference type="Proteomes" id="UP000664795">
    <property type="component" value="Unassembled WGS sequence"/>
</dbReference>
<dbReference type="AlphaFoldDB" id="A0A939G250"/>
<name>A0A939G250_9BACT</name>
<sequence>MSGASNLFIGRGTGIQNMAGTQNVFLGASAGSLNTSGQGNSFVGYSSGFSNVGGNNNTFMGSGAGYSNDAGFSNLFIGQRSGYFNTGGSNNAFLGTGAGYSNGSGSNNAFLGSDAGSSNTSGGDNVFAGSLAGSGNSTGQQNVFVGSKAGSVNTGSQNTFVGFESGASNINGLENTFIGYHSGFNNVSGVNNTFIGYSAGLTNTGINNTFIGQRAGANNTTGINNLFLGATAGANNVSGSGNFMMGNAAGNANSTGSGNIYIGDGAGLKGNTSNNIAIGQYAGNNFIGNSTGNVAVGQVAGAFGNNTSNSVFLGKDSGIPQSFSTVQLDNVVTLGAGAQVTQANSVILGNNANVGIGTTAPGNKLEIVSAAAGTSGLRLKNLTTANPGTIATATRFLTVNANGDVVLGSTTGARLGADGVDGNWSVEGANLTNTNAGGVVIGPGVSKTPAGYRLYVSEGILTEKVKVAVANTSDWSDKVFDKQYNLRSLAQVEQHINAHGHLPGVPSAEEVVRDGVDVGKMDAKLLEKIEELTLYMIELKKETQALRLENKRIKQQLRRGASSGTRK</sequence>
<keyword evidence="2" id="KW-1185">Reference proteome</keyword>
<proteinExistence type="predicted"/>
<evidence type="ECO:0000313" key="1">
    <source>
        <dbReference type="EMBL" id="MBO0930942.1"/>
    </source>
</evidence>